<keyword evidence="2" id="KW-1185">Reference proteome</keyword>
<dbReference type="Proteomes" id="UP000085678">
    <property type="component" value="Unplaced"/>
</dbReference>
<dbReference type="GeneID" id="106150908"/>
<name>A0A1S3GZT8_LINAN</name>
<feature type="signal peptide" evidence="1">
    <location>
        <begin position="1"/>
        <end position="16"/>
    </location>
</feature>
<protein>
    <submittedName>
        <fullName evidence="3">Uncharacterized protein LOC106150908</fullName>
    </submittedName>
</protein>
<dbReference type="RefSeq" id="XP_013379390.1">
    <property type="nucleotide sequence ID" value="XM_013523936.1"/>
</dbReference>
<dbReference type="KEGG" id="lak:106150908"/>
<evidence type="ECO:0000313" key="2">
    <source>
        <dbReference type="Proteomes" id="UP000085678"/>
    </source>
</evidence>
<feature type="chain" id="PRO_5010353090" evidence="1">
    <location>
        <begin position="17"/>
        <end position="130"/>
    </location>
</feature>
<accession>A0A1S3GZT8</accession>
<proteinExistence type="predicted"/>
<dbReference type="InParanoid" id="A0A1S3GZT8"/>
<evidence type="ECO:0000256" key="1">
    <source>
        <dbReference type="SAM" id="SignalP"/>
    </source>
</evidence>
<dbReference type="AlphaFoldDB" id="A0A1S3GZT8"/>
<reference evidence="3" key="1">
    <citation type="submission" date="2025-08" db="UniProtKB">
        <authorList>
            <consortium name="RefSeq"/>
        </authorList>
    </citation>
    <scope>IDENTIFICATION</scope>
    <source>
        <tissue evidence="3">Gonads</tissue>
    </source>
</reference>
<organism evidence="2 3">
    <name type="scientific">Lingula anatina</name>
    <name type="common">Brachiopod</name>
    <name type="synonym">Lingula unguis</name>
    <dbReference type="NCBI Taxonomy" id="7574"/>
    <lineage>
        <taxon>Eukaryota</taxon>
        <taxon>Metazoa</taxon>
        <taxon>Spiralia</taxon>
        <taxon>Lophotrochozoa</taxon>
        <taxon>Brachiopoda</taxon>
        <taxon>Linguliformea</taxon>
        <taxon>Lingulata</taxon>
        <taxon>Lingulida</taxon>
        <taxon>Linguloidea</taxon>
        <taxon>Lingulidae</taxon>
        <taxon>Lingula</taxon>
    </lineage>
</organism>
<keyword evidence="1" id="KW-0732">Signal</keyword>
<gene>
    <name evidence="3" type="primary">LOC106150908</name>
</gene>
<sequence>MNTYVLLAMCFSLALAAPPPIKSMRTKRAVPNQEDFCTCMKFQCLVEQGNNVRYEITCEAAYIKGELGPECSRVQETHPFSSIIRCNPCCDLNGKREFPGIGTFTCGQLMKADPNYKPSQYLTCAGINMD</sequence>
<evidence type="ECO:0000313" key="3">
    <source>
        <dbReference type="RefSeq" id="XP_013379390.1"/>
    </source>
</evidence>